<evidence type="ECO:0000313" key="1">
    <source>
        <dbReference type="EMBL" id="SIR88196.1"/>
    </source>
</evidence>
<dbReference type="STRING" id="573024.SAMN05216208_1842"/>
<keyword evidence="2" id="KW-1185">Reference proteome</keyword>
<proteinExistence type="predicted"/>
<sequence>MFRTIKLGTCVLIQGIFVRSLPDGRIQIADGDKVYTGLPVS</sequence>
<reference evidence="1 2" key="1">
    <citation type="submission" date="2017-01" db="EMBL/GenBank/DDBJ databases">
        <authorList>
            <person name="Mah S.A."/>
            <person name="Swanson W.J."/>
            <person name="Moy G.W."/>
            <person name="Vacquier V.D."/>
        </authorList>
    </citation>
    <scope>NUCLEOTIDE SEQUENCE [LARGE SCALE GENOMIC DNA]</scope>
    <source>
        <strain evidence="1 2">DSM 29590</strain>
    </source>
</reference>
<organism evidence="1 2">
    <name type="scientific">Roseovarius nanhaiticus</name>
    <dbReference type="NCBI Taxonomy" id="573024"/>
    <lineage>
        <taxon>Bacteria</taxon>
        <taxon>Pseudomonadati</taxon>
        <taxon>Pseudomonadota</taxon>
        <taxon>Alphaproteobacteria</taxon>
        <taxon>Rhodobacterales</taxon>
        <taxon>Roseobacteraceae</taxon>
        <taxon>Roseovarius</taxon>
    </lineage>
</organism>
<accession>A0A1N7EJC9</accession>
<dbReference type="AlphaFoldDB" id="A0A1N7EJC9"/>
<name>A0A1N7EJC9_9RHOB</name>
<protein>
    <submittedName>
        <fullName evidence="1">Uncharacterized protein</fullName>
    </submittedName>
</protein>
<evidence type="ECO:0000313" key="2">
    <source>
        <dbReference type="Proteomes" id="UP000186019"/>
    </source>
</evidence>
<dbReference type="Proteomes" id="UP000186019">
    <property type="component" value="Unassembled WGS sequence"/>
</dbReference>
<dbReference type="EMBL" id="FTNV01000001">
    <property type="protein sequence ID" value="SIR88196.1"/>
    <property type="molecule type" value="Genomic_DNA"/>
</dbReference>
<gene>
    <name evidence="1" type="ORF">SAMN05421666_0292</name>
</gene>